<dbReference type="GO" id="GO:0055085">
    <property type="term" value="P:transmembrane transport"/>
    <property type="evidence" value="ECO:0007669"/>
    <property type="project" value="UniProtKB-ARBA"/>
</dbReference>
<evidence type="ECO:0000256" key="3">
    <source>
        <dbReference type="ARBA" id="ARBA00022741"/>
    </source>
</evidence>
<evidence type="ECO:0000256" key="4">
    <source>
        <dbReference type="ARBA" id="ARBA00022840"/>
    </source>
</evidence>
<dbReference type="EMBL" id="FNVA01000003">
    <property type="protein sequence ID" value="SEG24119.1"/>
    <property type="molecule type" value="Genomic_DNA"/>
</dbReference>
<dbReference type="InterPro" id="IPR003593">
    <property type="entry name" value="AAA+_ATPase"/>
</dbReference>
<dbReference type="PANTHER" id="PTHR43776:SF7">
    <property type="entry name" value="D,D-DIPEPTIDE TRANSPORT ATP-BINDING PROTEIN DDPF-RELATED"/>
    <property type="match status" value="1"/>
</dbReference>
<protein>
    <submittedName>
        <fullName evidence="6">Peptide/nickel transport system ATP-binding protein</fullName>
    </submittedName>
</protein>
<dbReference type="CDD" id="cd03257">
    <property type="entry name" value="ABC_NikE_OppD_transporters"/>
    <property type="match status" value="1"/>
</dbReference>
<dbReference type="InterPro" id="IPR027417">
    <property type="entry name" value="P-loop_NTPase"/>
</dbReference>
<reference evidence="6 7" key="1">
    <citation type="submission" date="2016-10" db="EMBL/GenBank/DDBJ databases">
        <authorList>
            <person name="de Groot N.N."/>
        </authorList>
    </citation>
    <scope>NUCLEOTIDE SEQUENCE [LARGE SCALE GENOMIC DNA]</scope>
    <source>
        <strain evidence="6 7">DSM 22489</strain>
    </source>
</reference>
<keyword evidence="7" id="KW-1185">Reference proteome</keyword>
<dbReference type="Gene3D" id="3.40.50.300">
    <property type="entry name" value="P-loop containing nucleotide triphosphate hydrolases"/>
    <property type="match status" value="1"/>
</dbReference>
<evidence type="ECO:0000259" key="5">
    <source>
        <dbReference type="PROSITE" id="PS50893"/>
    </source>
</evidence>
<dbReference type="AlphaFoldDB" id="A0A1H5YJ02"/>
<name>A0A1H5YJ02_9BACT</name>
<dbReference type="SUPFAM" id="SSF52540">
    <property type="entry name" value="P-loop containing nucleoside triphosphate hydrolases"/>
    <property type="match status" value="1"/>
</dbReference>
<dbReference type="PROSITE" id="PS00211">
    <property type="entry name" value="ABC_TRANSPORTER_1"/>
    <property type="match status" value="1"/>
</dbReference>
<gene>
    <name evidence="6" type="ORF">SAMN05421819_2345</name>
</gene>
<evidence type="ECO:0000313" key="6">
    <source>
        <dbReference type="EMBL" id="SEG24119.1"/>
    </source>
</evidence>
<accession>A0A1H5YJ02</accession>
<keyword evidence="4 6" id="KW-0067">ATP-binding</keyword>
<dbReference type="InterPro" id="IPR017871">
    <property type="entry name" value="ABC_transporter-like_CS"/>
</dbReference>
<sequence length="286" mass="31598">MESLQVLPEVDMTAAPLMEARGLVKDYGRVRVIDDVSLSLYRGETLGLVGESGSGKSTVARMMLRLIEPTAGSVVYRPHGEGKEIDVLGCSRTEMRRLRRRLSIVFQDPYAALDPRMTVRQILCEPFAIHGEQPEEGVDARLAAMLKDVELDASALPRYPHEFSGGQRQRINIARALALRPEVLVLDEPVSALDVSVGAQVINLLQEQQRRHGLTCLFISHSMPLVRYLCHRVAVMKRGRVVELGPWQQVCERPQEAYTQQLLAATPELPAAGPELPAAGPELPLA</sequence>
<evidence type="ECO:0000256" key="2">
    <source>
        <dbReference type="ARBA" id="ARBA00022448"/>
    </source>
</evidence>
<feature type="domain" description="ABC transporter" evidence="5">
    <location>
        <begin position="18"/>
        <end position="263"/>
    </location>
</feature>
<dbReference type="Proteomes" id="UP000236728">
    <property type="component" value="Unassembled WGS sequence"/>
</dbReference>
<dbReference type="InterPro" id="IPR050319">
    <property type="entry name" value="ABC_transp_ATP-bind"/>
</dbReference>
<evidence type="ECO:0000256" key="1">
    <source>
        <dbReference type="ARBA" id="ARBA00005417"/>
    </source>
</evidence>
<evidence type="ECO:0000313" key="7">
    <source>
        <dbReference type="Proteomes" id="UP000236728"/>
    </source>
</evidence>
<keyword evidence="2" id="KW-0813">Transport</keyword>
<dbReference type="PROSITE" id="PS50893">
    <property type="entry name" value="ABC_TRANSPORTER_2"/>
    <property type="match status" value="1"/>
</dbReference>
<dbReference type="GO" id="GO:0005524">
    <property type="term" value="F:ATP binding"/>
    <property type="evidence" value="ECO:0007669"/>
    <property type="project" value="UniProtKB-KW"/>
</dbReference>
<organism evidence="6 7">
    <name type="scientific">Bryocella elongata</name>
    <dbReference type="NCBI Taxonomy" id="863522"/>
    <lineage>
        <taxon>Bacteria</taxon>
        <taxon>Pseudomonadati</taxon>
        <taxon>Acidobacteriota</taxon>
        <taxon>Terriglobia</taxon>
        <taxon>Terriglobales</taxon>
        <taxon>Acidobacteriaceae</taxon>
        <taxon>Bryocella</taxon>
    </lineage>
</organism>
<dbReference type="SMART" id="SM00382">
    <property type="entry name" value="AAA"/>
    <property type="match status" value="1"/>
</dbReference>
<comment type="similarity">
    <text evidence="1">Belongs to the ABC transporter superfamily.</text>
</comment>
<proteinExistence type="inferred from homology"/>
<dbReference type="GO" id="GO:0016887">
    <property type="term" value="F:ATP hydrolysis activity"/>
    <property type="evidence" value="ECO:0007669"/>
    <property type="project" value="InterPro"/>
</dbReference>
<dbReference type="InterPro" id="IPR003439">
    <property type="entry name" value="ABC_transporter-like_ATP-bd"/>
</dbReference>
<dbReference type="Pfam" id="PF00005">
    <property type="entry name" value="ABC_tran"/>
    <property type="match status" value="1"/>
</dbReference>
<keyword evidence="3" id="KW-0547">Nucleotide-binding</keyword>
<dbReference type="PANTHER" id="PTHR43776">
    <property type="entry name" value="TRANSPORT ATP-BINDING PROTEIN"/>
    <property type="match status" value="1"/>
</dbReference>